<feature type="domain" description="DUF7601" evidence="3">
    <location>
        <begin position="1"/>
        <end position="43"/>
    </location>
</feature>
<dbReference type="Pfam" id="PF24547">
    <property type="entry name" value="DUF7601"/>
    <property type="match status" value="1"/>
</dbReference>
<dbReference type="Proteomes" id="UP000786989">
    <property type="component" value="Unassembled WGS sequence"/>
</dbReference>
<evidence type="ECO:0000256" key="1">
    <source>
        <dbReference type="SAM" id="Phobius"/>
    </source>
</evidence>
<keyword evidence="1" id="KW-0472">Membrane</keyword>
<evidence type="ECO:0000259" key="3">
    <source>
        <dbReference type="Pfam" id="PF24547"/>
    </source>
</evidence>
<evidence type="ECO:0008006" key="6">
    <source>
        <dbReference type="Google" id="ProtNLM"/>
    </source>
</evidence>
<comment type="caution">
    <text evidence="4">The sequence shown here is derived from an EMBL/GenBank/DDBJ whole genome shotgun (WGS) entry which is preliminary data.</text>
</comment>
<dbReference type="EMBL" id="DYWI01000047">
    <property type="protein sequence ID" value="HJF65052.1"/>
    <property type="molecule type" value="Genomic_DNA"/>
</dbReference>
<reference evidence="4" key="2">
    <citation type="submission" date="2021-09" db="EMBL/GenBank/DDBJ databases">
        <authorList>
            <person name="Gilroy R."/>
        </authorList>
    </citation>
    <scope>NUCLEOTIDE SEQUENCE</scope>
    <source>
        <strain evidence="4">ChiGjej6B6-11269</strain>
    </source>
</reference>
<feature type="domain" description="Streptococcal pilin isopeptide linkage" evidence="2">
    <location>
        <begin position="56"/>
        <end position="194"/>
    </location>
</feature>
<dbReference type="Pfam" id="PF12892">
    <property type="entry name" value="FctA"/>
    <property type="match status" value="6"/>
</dbReference>
<feature type="domain" description="Streptococcal pilin isopeptide linkage" evidence="2">
    <location>
        <begin position="789"/>
        <end position="903"/>
    </location>
</feature>
<protein>
    <recommendedName>
        <fullName evidence="6">Pilin isopeptide linkage domain-containing protein</fullName>
    </recommendedName>
</protein>
<evidence type="ECO:0000259" key="2">
    <source>
        <dbReference type="Pfam" id="PF12892"/>
    </source>
</evidence>
<feature type="transmembrane region" description="Helical" evidence="1">
    <location>
        <begin position="933"/>
        <end position="955"/>
    </location>
</feature>
<evidence type="ECO:0000313" key="4">
    <source>
        <dbReference type="EMBL" id="HJF65052.1"/>
    </source>
</evidence>
<gene>
    <name evidence="4" type="ORF">K8U77_02900</name>
</gene>
<dbReference type="NCBIfam" id="TIGR03786">
    <property type="entry name" value="strep_pil_rpt"/>
    <property type="match status" value="3"/>
</dbReference>
<accession>A0A9D2UVX7</accession>
<dbReference type="InterPro" id="IPR055382">
    <property type="entry name" value="DUF7601"/>
</dbReference>
<feature type="domain" description="Streptococcal pilin isopeptide linkage" evidence="2">
    <location>
        <begin position="532"/>
        <end position="652"/>
    </location>
</feature>
<feature type="domain" description="Streptococcal pilin isopeptide linkage" evidence="2">
    <location>
        <begin position="380"/>
        <end position="506"/>
    </location>
</feature>
<feature type="non-terminal residue" evidence="4">
    <location>
        <position position="1"/>
    </location>
</feature>
<reference evidence="4" key="1">
    <citation type="journal article" date="2021" name="PeerJ">
        <title>Extensive microbial diversity within the chicken gut microbiome revealed by metagenomics and culture.</title>
        <authorList>
            <person name="Gilroy R."/>
            <person name="Ravi A."/>
            <person name="Getino M."/>
            <person name="Pursley I."/>
            <person name="Horton D.L."/>
            <person name="Alikhan N.F."/>
            <person name="Baker D."/>
            <person name="Gharbi K."/>
            <person name="Hall N."/>
            <person name="Watson M."/>
            <person name="Adriaenssens E.M."/>
            <person name="Foster-Nyarko E."/>
            <person name="Jarju S."/>
            <person name="Secka A."/>
            <person name="Antonio M."/>
            <person name="Oren A."/>
            <person name="Chaudhuri R.R."/>
            <person name="La Ragione R."/>
            <person name="Hildebrand F."/>
            <person name="Pallen M.J."/>
        </authorList>
    </citation>
    <scope>NUCLEOTIDE SEQUENCE</scope>
    <source>
        <strain evidence="4">ChiGjej6B6-11269</strain>
    </source>
</reference>
<evidence type="ECO:0000313" key="5">
    <source>
        <dbReference type="Proteomes" id="UP000786989"/>
    </source>
</evidence>
<dbReference type="Gene3D" id="2.60.40.3050">
    <property type="match status" value="6"/>
</dbReference>
<feature type="domain" description="Streptococcal pilin isopeptide linkage" evidence="2">
    <location>
        <begin position="207"/>
        <end position="364"/>
    </location>
</feature>
<keyword evidence="1" id="KW-1133">Transmembrane helix</keyword>
<proteinExistence type="predicted"/>
<keyword evidence="1" id="KW-0812">Transmembrane</keyword>
<dbReference type="InterPro" id="IPR038174">
    <property type="entry name" value="Strep_pil_link_sf"/>
</dbReference>
<feature type="domain" description="Streptococcal pilin isopeptide linkage" evidence="2">
    <location>
        <begin position="667"/>
        <end position="779"/>
    </location>
</feature>
<dbReference type="InterPro" id="IPR022464">
    <property type="entry name" value="Strep_pil_isopept_link"/>
</dbReference>
<dbReference type="Gene3D" id="2.60.40.1140">
    <property type="entry name" value="Collagen-binding surface protein Cna, B-type domain"/>
    <property type="match status" value="1"/>
</dbReference>
<dbReference type="AlphaFoldDB" id="A0A9D2UVX7"/>
<sequence>LPEGATYTVTEADTAGYTPDEASKTGTIPAGDDNASVEFTNTYTADKYEGVPVGFELTKEFTKHEWTADYSFQFKLTGVDEDGNPAPLPKADENAGVTVDGDAAYKTVAGPQESGSATFDFGEIEYAKAGVYTYTVTEVEPDHESDEYNPGIDYSNNEATITVIVTDRDQSGASTGALSASASVEKGLFTNEYQTGFITVDAVCGLDVVKNMTGHAIEAGDFTFKMEGADDESIARMNDGNPVEFATTGAALGTGADDNTATETVEPKTGMMFGIEDVGHTYTYNVYEVIPEGAVDNGDGTWTFNGVTYDGTQHTVAYDVTENGRGGLLVEVFVDRESCGYVTGSIATLSLTEQPTITFNNSYDAGDITVGGEDGVEFVGGKELANRPLEDGEFTFNVYDANNARVTSGTNAADGTITFGGITYDMAKLNADKASGAATATTNDDGSTVFEYIYNIVEDQSEFEADGISTTTPSINVTVQVTDDGKGNLTAQVVTPVEDIQFKNIYGNGEGGTYKSNLTGSKLYVDSGLENAPNIEGLYTFTVTVPEGAPEPELMSANNDADGNVDFGVIEFTMDNVFTEADAYDEDGTRTKTFEYVVTESGNVEGVDNDSMDIRTITYTVTDMGDGRLDVQKTPAPDAREGKDFTFTNTYDVDSEDSSLTGDGGFSITKTLNSNTSRALSDDEFSFTLTDVATKEVVATATNAADGTVSFPAITFNEPGTYNYRLEEVKGDAPGVTYDTDWYGVTAFVEDNGNGTLGVEWVIEGVEPGASVVFENTYEADPSSITFGALKTLAGRDMVEGEFTFELTDPEGNAVTATNTATGSVVFPTVEFTEEGTYEYTVSEVLPADDDAATEGIQKDGVTYDEKVWTATVTVVDNPETGVLEATVNYGNGTKLAEFHNTYVEPEEPVVPEEPADEPDEPKFAQTNDSTPWMLIAGIAVVAAALVAVGAFGLLRTRRR</sequence>
<name>A0A9D2UVX7_9ACTN</name>
<organism evidence="4 5">
    <name type="scientific">Slackia equolifaciens</name>
    <dbReference type="NCBI Taxonomy" id="498718"/>
    <lineage>
        <taxon>Bacteria</taxon>
        <taxon>Bacillati</taxon>
        <taxon>Actinomycetota</taxon>
        <taxon>Coriobacteriia</taxon>
        <taxon>Eggerthellales</taxon>
        <taxon>Eggerthellaceae</taxon>
        <taxon>Slackia</taxon>
    </lineage>
</organism>